<dbReference type="PANTHER" id="PTHR43674:SF2">
    <property type="entry name" value="BETA-UREIDOPROPIONASE"/>
    <property type="match status" value="1"/>
</dbReference>
<dbReference type="InterPro" id="IPR017755">
    <property type="entry name" value="N-carbamoylputrescine_amidase"/>
</dbReference>
<dbReference type="PANTHER" id="PTHR43674">
    <property type="entry name" value="NITRILASE C965.09-RELATED"/>
    <property type="match status" value="1"/>
</dbReference>
<evidence type="ECO:0000256" key="1">
    <source>
        <dbReference type="ARBA" id="ARBA00022801"/>
    </source>
</evidence>
<dbReference type="InterPro" id="IPR050345">
    <property type="entry name" value="Aliph_Amidase/BUP"/>
</dbReference>
<dbReference type="PROSITE" id="PS50263">
    <property type="entry name" value="CN_HYDROLASE"/>
    <property type="match status" value="1"/>
</dbReference>
<reference evidence="5" key="1">
    <citation type="submission" date="2016-11" db="EMBL/GenBank/DDBJ databases">
        <authorList>
            <person name="Varghese N."/>
            <person name="Submissions S."/>
        </authorList>
    </citation>
    <scope>NUCLEOTIDE SEQUENCE [LARGE SCALE GENOMIC DNA]</scope>
    <source>
        <strain evidence="5">DSM 100564</strain>
    </source>
</reference>
<organism evidence="4 5">
    <name type="scientific">Shimia gijangensis</name>
    <dbReference type="NCBI Taxonomy" id="1470563"/>
    <lineage>
        <taxon>Bacteria</taxon>
        <taxon>Pseudomonadati</taxon>
        <taxon>Pseudomonadota</taxon>
        <taxon>Alphaproteobacteria</taxon>
        <taxon>Rhodobacterales</taxon>
        <taxon>Roseobacteraceae</taxon>
    </lineage>
</organism>
<dbReference type="GO" id="GO:0050126">
    <property type="term" value="F:N-carbamoylputrescine amidase activity"/>
    <property type="evidence" value="ECO:0007669"/>
    <property type="project" value="InterPro"/>
</dbReference>
<evidence type="ECO:0000313" key="5">
    <source>
        <dbReference type="Proteomes" id="UP000183982"/>
    </source>
</evidence>
<dbReference type="GO" id="GO:0033388">
    <property type="term" value="P:putrescine biosynthetic process from arginine"/>
    <property type="evidence" value="ECO:0007669"/>
    <property type="project" value="TreeGrafter"/>
</dbReference>
<sequence>MKIKVAATQMACSWDRAANLTRAEEMVREAAAQGAQVVLLQELFETPYFCVDEKYEFLELATPISKNPAVQWGRSLAAELGIVLPISIFERANNALFNSVVMIDADGSILGTYRKTHIPDGPGYSEKFYFNPGDTGFRVFDTRFGRIGTLICWDQWFPEAARIMALQGADLILYPTAIGSSPNRTDTHALAHWQTVMQGHAAANIIPVVASNRIGSEQGETNGLRFFGSSFICDHKGQLVQTASEDISEVLVQEIDFGAATKYRLGWNLFRDRRPSTYRKILSLEGTEPKN</sequence>
<dbReference type="RefSeq" id="WP_073256207.1">
    <property type="nucleotide sequence ID" value="NZ_FQZQ01000027.1"/>
</dbReference>
<dbReference type="OrthoDB" id="9803803at2"/>
<dbReference type="EMBL" id="FQZQ01000027">
    <property type="protein sequence ID" value="SHK39372.1"/>
    <property type="molecule type" value="Genomic_DNA"/>
</dbReference>
<evidence type="ECO:0000256" key="2">
    <source>
        <dbReference type="ARBA" id="ARBA00034122"/>
    </source>
</evidence>
<dbReference type="STRING" id="1470563.SAMN05444000_12744"/>
<dbReference type="InterPro" id="IPR003010">
    <property type="entry name" value="C-N_Hydrolase"/>
</dbReference>
<dbReference type="Proteomes" id="UP000183982">
    <property type="component" value="Unassembled WGS sequence"/>
</dbReference>
<name>A0A1M6S3I7_9RHOB</name>
<protein>
    <submittedName>
        <fullName evidence="4">N-carbamoylputrescine amidase</fullName>
    </submittedName>
</protein>
<keyword evidence="5" id="KW-1185">Reference proteome</keyword>
<dbReference type="NCBIfam" id="TIGR03381">
    <property type="entry name" value="agmatine_aguB"/>
    <property type="match status" value="1"/>
</dbReference>
<proteinExistence type="inferred from homology"/>
<dbReference type="SUPFAM" id="SSF56317">
    <property type="entry name" value="Carbon-nitrogen hydrolase"/>
    <property type="match status" value="1"/>
</dbReference>
<comment type="similarity">
    <text evidence="2">Belongs to the carbon-nitrogen hydrolase superfamily.</text>
</comment>
<gene>
    <name evidence="4" type="ORF">SAMN05444000_12744</name>
</gene>
<dbReference type="InterPro" id="IPR036526">
    <property type="entry name" value="C-N_Hydrolase_sf"/>
</dbReference>
<dbReference type="AlphaFoldDB" id="A0A1M6S3I7"/>
<dbReference type="Pfam" id="PF00795">
    <property type="entry name" value="CN_hydrolase"/>
    <property type="match status" value="1"/>
</dbReference>
<dbReference type="Gene3D" id="3.60.110.10">
    <property type="entry name" value="Carbon-nitrogen hydrolase"/>
    <property type="match status" value="1"/>
</dbReference>
<evidence type="ECO:0000259" key="3">
    <source>
        <dbReference type="PROSITE" id="PS50263"/>
    </source>
</evidence>
<accession>A0A1M6S3I7</accession>
<dbReference type="CDD" id="cd07573">
    <property type="entry name" value="CPA"/>
    <property type="match status" value="1"/>
</dbReference>
<feature type="domain" description="CN hydrolase" evidence="3">
    <location>
        <begin position="3"/>
        <end position="257"/>
    </location>
</feature>
<evidence type="ECO:0000313" key="4">
    <source>
        <dbReference type="EMBL" id="SHK39372.1"/>
    </source>
</evidence>
<keyword evidence="1" id="KW-0378">Hydrolase</keyword>